<dbReference type="Proteomes" id="UP000030982">
    <property type="component" value="Unassembled WGS sequence"/>
</dbReference>
<reference evidence="1 2" key="1">
    <citation type="submission" date="2014-09" db="EMBL/GenBank/DDBJ databases">
        <title>Genome sequence of Sinomonas sp. MUSC 117.</title>
        <authorList>
            <person name="Lee L.-H."/>
        </authorList>
    </citation>
    <scope>NUCLEOTIDE SEQUENCE [LARGE SCALE GENOMIC DNA]</scope>
    <source>
        <strain evidence="1 2">MUSC 117</strain>
    </source>
</reference>
<accession>A0A0B2AHW4</accession>
<sequence length="68" mass="7181">MATSPPLAQDRVPVQGLCPRCGSAALAAYPVFSEGGWFDVVKCQGCLHSVSRERGPLLGALRLLADQI</sequence>
<dbReference type="EMBL" id="JTDL01000141">
    <property type="protein sequence ID" value="KHL01493.1"/>
    <property type="molecule type" value="Genomic_DNA"/>
</dbReference>
<dbReference type="STRING" id="1338436.LK10_15985"/>
<name>A0A0B2AHW4_9MICC</name>
<proteinExistence type="predicted"/>
<evidence type="ECO:0000313" key="2">
    <source>
        <dbReference type="Proteomes" id="UP000030982"/>
    </source>
</evidence>
<comment type="caution">
    <text evidence="1">The sequence shown here is derived from an EMBL/GenBank/DDBJ whole genome shotgun (WGS) entry which is preliminary data.</text>
</comment>
<keyword evidence="2" id="KW-1185">Reference proteome</keyword>
<organism evidence="1 2">
    <name type="scientific">Sinomonas humi</name>
    <dbReference type="NCBI Taxonomy" id="1338436"/>
    <lineage>
        <taxon>Bacteria</taxon>
        <taxon>Bacillati</taxon>
        <taxon>Actinomycetota</taxon>
        <taxon>Actinomycetes</taxon>
        <taxon>Micrococcales</taxon>
        <taxon>Micrococcaceae</taxon>
        <taxon>Sinomonas</taxon>
    </lineage>
</organism>
<protein>
    <submittedName>
        <fullName evidence="1">Uncharacterized protein</fullName>
    </submittedName>
</protein>
<dbReference type="AlphaFoldDB" id="A0A0B2AHW4"/>
<evidence type="ECO:0000313" key="1">
    <source>
        <dbReference type="EMBL" id="KHL01493.1"/>
    </source>
</evidence>
<gene>
    <name evidence="1" type="ORF">LK10_15985</name>
</gene>